<dbReference type="Pfam" id="PF00782">
    <property type="entry name" value="DSPc"/>
    <property type="match status" value="1"/>
</dbReference>
<dbReference type="OrthoDB" id="2017893at2759"/>
<evidence type="ECO:0000256" key="4">
    <source>
        <dbReference type="ARBA" id="ARBA00022912"/>
    </source>
</evidence>
<comment type="similarity">
    <text evidence="1">Belongs to the protein-tyrosine phosphatase family. Non-receptor class dual specificity subfamily.</text>
</comment>
<evidence type="ECO:0000313" key="8">
    <source>
        <dbReference type="Proteomes" id="UP001153069"/>
    </source>
</evidence>
<dbReference type="PANTHER" id="PTHR45848">
    <property type="entry name" value="DUAL SPECIFICITY PROTEIN PHOSPHATASE 12 FAMILY MEMBER"/>
    <property type="match status" value="1"/>
</dbReference>
<accession>A0A9N8HAI6</accession>
<evidence type="ECO:0000256" key="3">
    <source>
        <dbReference type="ARBA" id="ARBA00022801"/>
    </source>
</evidence>
<proteinExistence type="inferred from homology"/>
<evidence type="ECO:0000313" key="7">
    <source>
        <dbReference type="EMBL" id="CAB9505782.1"/>
    </source>
</evidence>
<comment type="caution">
    <text evidence="7">The sequence shown here is derived from an EMBL/GenBank/DDBJ whole genome shotgun (WGS) entry which is preliminary data.</text>
</comment>
<reference evidence="7" key="1">
    <citation type="submission" date="2020-06" db="EMBL/GenBank/DDBJ databases">
        <authorList>
            <consortium name="Plant Systems Biology data submission"/>
        </authorList>
    </citation>
    <scope>NUCLEOTIDE SEQUENCE</scope>
    <source>
        <strain evidence="7">D6</strain>
    </source>
</reference>
<evidence type="ECO:0000256" key="1">
    <source>
        <dbReference type="ARBA" id="ARBA00008601"/>
    </source>
</evidence>
<dbReference type="SMART" id="SM00195">
    <property type="entry name" value="DSPc"/>
    <property type="match status" value="1"/>
</dbReference>
<feature type="region of interest" description="Disordered" evidence="5">
    <location>
        <begin position="24"/>
        <end position="63"/>
    </location>
</feature>
<dbReference type="GO" id="GO:0008138">
    <property type="term" value="F:protein tyrosine/serine/threonine phosphatase activity"/>
    <property type="evidence" value="ECO:0007669"/>
    <property type="project" value="TreeGrafter"/>
</dbReference>
<gene>
    <name evidence="7" type="ORF">SEMRO_243_G096930.1</name>
</gene>
<evidence type="ECO:0000259" key="6">
    <source>
        <dbReference type="PROSITE" id="PS50056"/>
    </source>
</evidence>
<feature type="compositionally biased region" description="Basic and acidic residues" evidence="5">
    <location>
        <begin position="49"/>
        <end position="63"/>
    </location>
</feature>
<organism evidence="7 8">
    <name type="scientific">Seminavis robusta</name>
    <dbReference type="NCBI Taxonomy" id="568900"/>
    <lineage>
        <taxon>Eukaryota</taxon>
        <taxon>Sar</taxon>
        <taxon>Stramenopiles</taxon>
        <taxon>Ochrophyta</taxon>
        <taxon>Bacillariophyta</taxon>
        <taxon>Bacillariophyceae</taxon>
        <taxon>Bacillariophycidae</taxon>
        <taxon>Naviculales</taxon>
        <taxon>Naviculaceae</taxon>
        <taxon>Seminavis</taxon>
    </lineage>
</organism>
<dbReference type="EC" id="3.1.3.48" evidence="2"/>
<dbReference type="AlphaFoldDB" id="A0A9N8HAI6"/>
<dbReference type="PROSITE" id="PS00383">
    <property type="entry name" value="TYR_PHOSPHATASE_1"/>
    <property type="match status" value="1"/>
</dbReference>
<dbReference type="SUPFAM" id="SSF52799">
    <property type="entry name" value="(Phosphotyrosine protein) phosphatases II"/>
    <property type="match status" value="1"/>
</dbReference>
<feature type="compositionally biased region" description="Basic residues" evidence="5">
    <location>
        <begin position="39"/>
        <end position="48"/>
    </location>
</feature>
<dbReference type="InterPro" id="IPR020422">
    <property type="entry name" value="TYR_PHOSPHATASE_DUAL_dom"/>
</dbReference>
<keyword evidence="4" id="KW-0904">Protein phosphatase</keyword>
<dbReference type="EMBL" id="CAICTM010000242">
    <property type="protein sequence ID" value="CAB9505782.1"/>
    <property type="molecule type" value="Genomic_DNA"/>
</dbReference>
<keyword evidence="3" id="KW-0378">Hydrolase</keyword>
<sequence>MSSSHVDLGRGSLKLMGKRCSCVWPPPSTLSTNDDTKIPHKQKKKQAPRRNERTPRSAPRISDEQRGLVGSRIFVSNANAAKDPELLRDLDVTAVISVGGGTGSNSSGVQDFLHFGIKDSIATSYLSVFEKSAEFARPIIAQRRNILIHCQAGMHRSPAVAASLLIRFAELSATDAVDCIRTARTVAEFSSHIRDELFLYEEVVLRMLACQL</sequence>
<name>A0A9N8HAI6_9STRA</name>
<dbReference type="PROSITE" id="PS50056">
    <property type="entry name" value="TYR_PHOSPHATASE_2"/>
    <property type="match status" value="1"/>
</dbReference>
<evidence type="ECO:0000256" key="2">
    <source>
        <dbReference type="ARBA" id="ARBA00013064"/>
    </source>
</evidence>
<keyword evidence="8" id="KW-1185">Reference proteome</keyword>
<dbReference type="InterPro" id="IPR016130">
    <property type="entry name" value="Tyr_Pase_AS"/>
</dbReference>
<dbReference type="PANTHER" id="PTHR45848:SF4">
    <property type="entry name" value="DUAL SPECIFICITY PROTEIN PHOSPHATASE 12"/>
    <property type="match status" value="1"/>
</dbReference>
<dbReference type="InterPro" id="IPR000387">
    <property type="entry name" value="Tyr_Pase_dom"/>
</dbReference>
<feature type="domain" description="Tyrosine specific protein phosphatases" evidence="6">
    <location>
        <begin position="123"/>
        <end position="184"/>
    </location>
</feature>
<dbReference type="InterPro" id="IPR029021">
    <property type="entry name" value="Prot-tyrosine_phosphatase-like"/>
</dbReference>
<dbReference type="InterPro" id="IPR000340">
    <property type="entry name" value="Dual-sp_phosphatase_cat-dom"/>
</dbReference>
<dbReference type="GO" id="GO:0004725">
    <property type="term" value="F:protein tyrosine phosphatase activity"/>
    <property type="evidence" value="ECO:0007669"/>
    <property type="project" value="UniProtKB-EC"/>
</dbReference>
<dbReference type="Proteomes" id="UP001153069">
    <property type="component" value="Unassembled WGS sequence"/>
</dbReference>
<protein>
    <recommendedName>
        <fullName evidence="2">protein-tyrosine-phosphatase</fullName>
        <ecNumber evidence="2">3.1.3.48</ecNumber>
    </recommendedName>
</protein>
<dbReference type="Gene3D" id="3.90.190.10">
    <property type="entry name" value="Protein tyrosine phosphatase superfamily"/>
    <property type="match status" value="1"/>
</dbReference>
<dbReference type="CDD" id="cd14498">
    <property type="entry name" value="DSP"/>
    <property type="match status" value="1"/>
</dbReference>
<evidence type="ECO:0000256" key="5">
    <source>
        <dbReference type="SAM" id="MobiDB-lite"/>
    </source>
</evidence>